<dbReference type="PANTHER" id="PTHR31642:SF310">
    <property type="entry name" value="FATTY ALCOHOL:CAFFEOYL-COA ACYLTRANSFERASE"/>
    <property type="match status" value="1"/>
</dbReference>
<dbReference type="Proteomes" id="UP000663864">
    <property type="component" value="Unassembled WGS sequence"/>
</dbReference>
<dbReference type="Gene3D" id="3.30.559.10">
    <property type="entry name" value="Chloramphenicol acetyltransferase-like domain"/>
    <property type="match status" value="2"/>
</dbReference>
<keyword evidence="1" id="KW-0808">Transferase</keyword>
<evidence type="ECO:0000313" key="3">
    <source>
        <dbReference type="Proteomes" id="UP000663864"/>
    </source>
</evidence>
<dbReference type="Pfam" id="PF02458">
    <property type="entry name" value="Transferase"/>
    <property type="match status" value="1"/>
</dbReference>
<dbReference type="PANTHER" id="PTHR31642">
    <property type="entry name" value="TRICHOTHECENE 3-O-ACETYLTRANSFERASE"/>
    <property type="match status" value="1"/>
</dbReference>
<protein>
    <submittedName>
        <fullName evidence="2">Uncharacterized protein</fullName>
    </submittedName>
</protein>
<sequence length="430" mass="49140">MALESSAKPFLVSMIWIYSNTANLSKDDFMPSDQLQITLADTLNYFPILAGRATEDTKGNVTMHLTNEGVLYTEAECPNQTLDYFIPRTFLDEGFDYEHINMSDLDVKVKTDWTGPCMSIQVTRLKCNSVILSISASHCLTDAASMSHFINIWASGEPSQKMPMFDKTFILYPTEQQQQQRINSLTRPKNCAFNRNINPSSDTPFIEAQSQRVISKVYFFSVDELNNLKKEASKDISKLVDYISTYDALYAHMILVIAAATQTSLTDNIKILLSLNGRSRFVSCCSPAVLNYFGSFPFWLYGEIPSDREPTLSSLAELIHEMYSKQTEHTLREYNAYLMSGDGDTNKNRADGDLINHDFYCSSWRKENLLNANFGKSGFPIYSGPSDHLYPRYFAMMDTYARDESVNIILGLREQDYERMIQQNMLHKYR</sequence>
<organism evidence="2 3">
    <name type="scientific">Rotaria sordida</name>
    <dbReference type="NCBI Taxonomy" id="392033"/>
    <lineage>
        <taxon>Eukaryota</taxon>
        <taxon>Metazoa</taxon>
        <taxon>Spiralia</taxon>
        <taxon>Gnathifera</taxon>
        <taxon>Rotifera</taxon>
        <taxon>Eurotatoria</taxon>
        <taxon>Bdelloidea</taxon>
        <taxon>Philodinida</taxon>
        <taxon>Philodinidae</taxon>
        <taxon>Rotaria</taxon>
    </lineage>
</organism>
<name>A0A814KA59_9BILA</name>
<dbReference type="InterPro" id="IPR023213">
    <property type="entry name" value="CAT-like_dom_sf"/>
</dbReference>
<proteinExistence type="predicted"/>
<reference evidence="2" key="1">
    <citation type="submission" date="2021-02" db="EMBL/GenBank/DDBJ databases">
        <authorList>
            <person name="Nowell W R."/>
        </authorList>
    </citation>
    <scope>NUCLEOTIDE SEQUENCE</scope>
</reference>
<gene>
    <name evidence="2" type="ORF">ZHD862_LOCUS14912</name>
</gene>
<dbReference type="AlphaFoldDB" id="A0A814KA59"/>
<evidence type="ECO:0000313" key="2">
    <source>
        <dbReference type="EMBL" id="CAF1048193.1"/>
    </source>
</evidence>
<evidence type="ECO:0000256" key="1">
    <source>
        <dbReference type="ARBA" id="ARBA00022679"/>
    </source>
</evidence>
<dbReference type="EMBL" id="CAJNOT010000659">
    <property type="protein sequence ID" value="CAF1048193.1"/>
    <property type="molecule type" value="Genomic_DNA"/>
</dbReference>
<dbReference type="GO" id="GO:0016747">
    <property type="term" value="F:acyltransferase activity, transferring groups other than amino-acyl groups"/>
    <property type="evidence" value="ECO:0007669"/>
    <property type="project" value="TreeGrafter"/>
</dbReference>
<dbReference type="InterPro" id="IPR050317">
    <property type="entry name" value="Plant_Fungal_Acyltransferase"/>
</dbReference>
<accession>A0A814KA59</accession>
<comment type="caution">
    <text evidence="2">The sequence shown here is derived from an EMBL/GenBank/DDBJ whole genome shotgun (WGS) entry which is preliminary data.</text>
</comment>